<dbReference type="GO" id="GO:1990195">
    <property type="term" value="C:macrolide transmembrane transporter complex"/>
    <property type="evidence" value="ECO:0007669"/>
    <property type="project" value="InterPro"/>
</dbReference>
<dbReference type="SUPFAM" id="SSF111369">
    <property type="entry name" value="HlyD-like secretion proteins"/>
    <property type="match status" value="2"/>
</dbReference>
<accession>A0A1I4GMQ9</accession>
<dbReference type="Pfam" id="PF25963">
    <property type="entry name" value="Beta-barrel_AAEA"/>
    <property type="match status" value="1"/>
</dbReference>
<evidence type="ECO:0000313" key="4">
    <source>
        <dbReference type="EMBL" id="SFL31324.1"/>
    </source>
</evidence>
<dbReference type="STRING" id="195913.SAMN04488004_113104"/>
<dbReference type="Proteomes" id="UP000199550">
    <property type="component" value="Unassembled WGS sequence"/>
</dbReference>
<dbReference type="GO" id="GO:0019898">
    <property type="term" value="C:extrinsic component of membrane"/>
    <property type="evidence" value="ECO:0007669"/>
    <property type="project" value="InterPro"/>
</dbReference>
<dbReference type="PANTHER" id="PTHR30386:SF24">
    <property type="entry name" value="MULTIDRUG RESISTANCE EFFLUX PUMP"/>
    <property type="match status" value="1"/>
</dbReference>
<keyword evidence="2" id="KW-1133">Transmembrane helix</keyword>
<feature type="domain" description="p-hydroxybenzoic acid efflux pump subunit AaeA-like beta-barrel" evidence="3">
    <location>
        <begin position="270"/>
        <end position="362"/>
    </location>
</feature>
<evidence type="ECO:0000259" key="3">
    <source>
        <dbReference type="Pfam" id="PF25963"/>
    </source>
</evidence>
<keyword evidence="2" id="KW-0812">Transmembrane</keyword>
<feature type="transmembrane region" description="Helical" evidence="2">
    <location>
        <begin position="31"/>
        <end position="52"/>
    </location>
</feature>
<dbReference type="InterPro" id="IPR058634">
    <property type="entry name" value="AaeA-lik-b-barrel"/>
</dbReference>
<evidence type="ECO:0000313" key="5">
    <source>
        <dbReference type="Proteomes" id="UP000199550"/>
    </source>
</evidence>
<dbReference type="EMBL" id="FOTF01000013">
    <property type="protein sequence ID" value="SFL31324.1"/>
    <property type="molecule type" value="Genomic_DNA"/>
</dbReference>
<gene>
    <name evidence="4" type="ORF">SAMN04488004_113104</name>
</gene>
<organism evidence="4 5">
    <name type="scientific">Loktanella salsilacus</name>
    <dbReference type="NCBI Taxonomy" id="195913"/>
    <lineage>
        <taxon>Bacteria</taxon>
        <taxon>Pseudomonadati</taxon>
        <taxon>Pseudomonadota</taxon>
        <taxon>Alphaproteobacteria</taxon>
        <taxon>Rhodobacterales</taxon>
        <taxon>Roseobacteraceae</taxon>
        <taxon>Loktanella</taxon>
    </lineage>
</organism>
<protein>
    <submittedName>
        <fullName evidence="4">Membrane fusion protein, multidrug efflux system</fullName>
    </submittedName>
</protein>
<dbReference type="Gene3D" id="2.40.50.100">
    <property type="match status" value="1"/>
</dbReference>
<dbReference type="OrthoDB" id="9811754at2"/>
<proteinExistence type="predicted"/>
<sequence length="384" mass="39539">MARHDRTISPLSEAQTDMAEVAPPKSKRKRVIFGLVALAIIAAIVDFGHGYWTTGRFMVETDDAYVTADVTLISSRLQGYVAEVPFGENAIVQAGDVLVRLDDGDYTIALEVAEGRVASAGETLNRIDAQILAAQAGVAAAQAQHDMAIAQQRAAQSNATRVQSLASNNVAAQAQLDTATETLATATATVASADAAIASANAQVGVLKAQRAEAVGTQHELELAVDQAQRNLDLTVLRAPATGTLGNMTLEAGDLVTAGARLAALVPLESLYIKANFKETQMAGIAVGATVGITIDALPDATFEGTVDSIAPATGSVFSLLPADNATGNFTKVVQRVPVRIAIPQEALDAGGLRAGLSVKVEVDSRTGGVPEAHEAPVVAAAGE</sequence>
<reference evidence="4 5" key="1">
    <citation type="submission" date="2016-10" db="EMBL/GenBank/DDBJ databases">
        <authorList>
            <person name="de Groot N.N."/>
        </authorList>
    </citation>
    <scope>NUCLEOTIDE SEQUENCE [LARGE SCALE GENOMIC DNA]</scope>
    <source>
        <strain evidence="4 5">DSM 16199</strain>
    </source>
</reference>
<feature type="region of interest" description="Disordered" evidence="1">
    <location>
        <begin position="1"/>
        <end position="22"/>
    </location>
</feature>
<keyword evidence="5" id="KW-1185">Reference proteome</keyword>
<keyword evidence="2" id="KW-0472">Membrane</keyword>
<dbReference type="RefSeq" id="WP_090190091.1">
    <property type="nucleotide sequence ID" value="NZ_FOTF01000013.1"/>
</dbReference>
<dbReference type="InterPro" id="IPR030190">
    <property type="entry name" value="MacA_alpha-hairpin_sf"/>
</dbReference>
<dbReference type="PANTHER" id="PTHR30386">
    <property type="entry name" value="MEMBRANE FUSION SUBUNIT OF EMRAB-TOLC MULTIDRUG EFFLUX PUMP"/>
    <property type="match status" value="1"/>
</dbReference>
<dbReference type="InterPro" id="IPR050739">
    <property type="entry name" value="MFP"/>
</dbReference>
<evidence type="ECO:0000256" key="1">
    <source>
        <dbReference type="SAM" id="MobiDB-lite"/>
    </source>
</evidence>
<dbReference type="GO" id="GO:1990961">
    <property type="term" value="P:xenobiotic detoxification by transmembrane export across the plasma membrane"/>
    <property type="evidence" value="ECO:0007669"/>
    <property type="project" value="InterPro"/>
</dbReference>
<dbReference type="Gene3D" id="1.10.287.470">
    <property type="entry name" value="Helix hairpin bin"/>
    <property type="match status" value="1"/>
</dbReference>
<name>A0A1I4GMQ9_9RHOB</name>
<evidence type="ECO:0000256" key="2">
    <source>
        <dbReference type="SAM" id="Phobius"/>
    </source>
</evidence>
<dbReference type="AlphaFoldDB" id="A0A1I4GMQ9"/>
<dbReference type="Gene3D" id="2.40.30.170">
    <property type="match status" value="1"/>
</dbReference>
<dbReference type="Gene3D" id="6.10.140.1990">
    <property type="match status" value="1"/>
</dbReference>